<keyword evidence="4" id="KW-1185">Reference proteome</keyword>
<keyword evidence="2" id="KW-0732">Signal</keyword>
<evidence type="ECO:0008006" key="5">
    <source>
        <dbReference type="Google" id="ProtNLM"/>
    </source>
</evidence>
<proteinExistence type="predicted"/>
<evidence type="ECO:0000256" key="1">
    <source>
        <dbReference type="SAM" id="MobiDB-lite"/>
    </source>
</evidence>
<gene>
    <name evidence="3" type="ORF">OG727_36445</name>
</gene>
<feature type="compositionally biased region" description="Basic and acidic residues" evidence="1">
    <location>
        <begin position="58"/>
        <end position="67"/>
    </location>
</feature>
<feature type="compositionally biased region" description="Polar residues" evidence="1">
    <location>
        <begin position="34"/>
        <end position="57"/>
    </location>
</feature>
<evidence type="ECO:0000256" key="2">
    <source>
        <dbReference type="SAM" id="SignalP"/>
    </source>
</evidence>
<protein>
    <recommendedName>
        <fullName evidence="5">Secreted protein</fullName>
    </recommendedName>
</protein>
<evidence type="ECO:0000313" key="4">
    <source>
        <dbReference type="Proteomes" id="UP001432292"/>
    </source>
</evidence>
<feature type="region of interest" description="Disordered" evidence="1">
    <location>
        <begin position="29"/>
        <end position="125"/>
    </location>
</feature>
<feature type="signal peptide" evidence="2">
    <location>
        <begin position="1"/>
        <end position="27"/>
    </location>
</feature>
<evidence type="ECO:0000313" key="3">
    <source>
        <dbReference type="EMBL" id="WUS27332.1"/>
    </source>
</evidence>
<dbReference type="RefSeq" id="WP_328686856.1">
    <property type="nucleotide sequence ID" value="NZ_CP108005.1"/>
</dbReference>
<dbReference type="PROSITE" id="PS51257">
    <property type="entry name" value="PROKAR_LIPOPROTEIN"/>
    <property type="match status" value="1"/>
</dbReference>
<feature type="chain" id="PRO_5046842525" description="Secreted protein" evidence="2">
    <location>
        <begin position="28"/>
        <end position="152"/>
    </location>
</feature>
<dbReference type="Proteomes" id="UP001432292">
    <property type="component" value="Chromosome"/>
</dbReference>
<organism evidence="3 4">
    <name type="scientific">Streptomyces caniferus</name>
    <dbReference type="NCBI Taxonomy" id="285557"/>
    <lineage>
        <taxon>Bacteria</taxon>
        <taxon>Bacillati</taxon>
        <taxon>Actinomycetota</taxon>
        <taxon>Actinomycetes</taxon>
        <taxon>Kitasatosporales</taxon>
        <taxon>Streptomycetaceae</taxon>
        <taxon>Streptomyces</taxon>
    </lineage>
</organism>
<feature type="compositionally biased region" description="Basic and acidic residues" evidence="1">
    <location>
        <begin position="96"/>
        <end position="108"/>
    </location>
</feature>
<sequence length="152" mass="15505">MSHTTLRHARKAAAAMVITVAALGLTACQGSGADASSPSTSAHATQSPTSAAKTTRNSVKDAPKGAAEKPGTSCTNQINYAGDPRSNAEINSIGEETGHCPTPEKGDKPSGTPKKPGTSCTNQINYAGDARSNAEINSIGEKTGYCPPVRHQ</sequence>
<name>A0ABZ1VWY6_9ACTN</name>
<dbReference type="EMBL" id="CP108473">
    <property type="protein sequence ID" value="WUS27332.1"/>
    <property type="molecule type" value="Genomic_DNA"/>
</dbReference>
<accession>A0ABZ1VWY6</accession>
<reference evidence="3" key="1">
    <citation type="submission" date="2022-10" db="EMBL/GenBank/DDBJ databases">
        <title>The complete genomes of actinobacterial strains from the NBC collection.</title>
        <authorList>
            <person name="Joergensen T.S."/>
            <person name="Alvarez Arevalo M."/>
            <person name="Sterndorff E.B."/>
            <person name="Faurdal D."/>
            <person name="Vuksanovic O."/>
            <person name="Mourched A.-S."/>
            <person name="Charusanti P."/>
            <person name="Shaw S."/>
            <person name="Blin K."/>
            <person name="Weber T."/>
        </authorList>
    </citation>
    <scope>NUCLEOTIDE SEQUENCE</scope>
    <source>
        <strain evidence="3">NBC_01256</strain>
    </source>
</reference>